<dbReference type="InterPro" id="IPR037066">
    <property type="entry name" value="Plug_dom_sf"/>
</dbReference>
<gene>
    <name evidence="15" type="ORF">SP6_01_00700</name>
</gene>
<dbReference type="GO" id="GO:0009279">
    <property type="term" value="C:cell outer membrane"/>
    <property type="evidence" value="ECO:0007669"/>
    <property type="project" value="UniProtKB-SubCell"/>
</dbReference>
<evidence type="ECO:0000256" key="7">
    <source>
        <dbReference type="ARBA" id="ARBA00023004"/>
    </source>
</evidence>
<dbReference type="InterPro" id="IPR036942">
    <property type="entry name" value="Beta-barrel_TonB_sf"/>
</dbReference>
<evidence type="ECO:0000259" key="13">
    <source>
        <dbReference type="Pfam" id="PF00593"/>
    </source>
</evidence>
<evidence type="ECO:0000256" key="1">
    <source>
        <dbReference type="ARBA" id="ARBA00004571"/>
    </source>
</evidence>
<sequence length="849" mass="92699">MSASCKAAKDRAPYIRSAFVGLLLSTTLGGTAFAQQAQTKQTADIAASDTTEEQDATKQPSDIVVTGTATAQRKFDVSYAVTSLSNAAIRQLAPLSFADLLSQVPGILAEATGGEVQNVYRLRGIPNEGGFQAFHQDGMPIYHDNDGFFFKGDVLNRIDLMTKTVEFVRGGPAPIFGSNASAIYNQITVTGTQTPHGAVQFTAGNTDLFRLDTMTSGPIDEHTTYAMGGFIRHHQGYRDSGFPSDRGGQFRANLRHEAAFGTLTVSGLYLNDHNVFFLPIPIADPRNPAVSLDPYIDYFTGTLNTPVLRNATMRYAVPGGGQTTETRDLGNGRYTRLFSGAMSYEGDFNGWQPSFKMRFTKGKLSFDALYSTSNPADGNGFAAGYLTRARTAFGPSVARLGYAIGGTGGAQVYDPYAASGLVIAGQYRAVEADFFSAQADLRLTKAFDTGIGRHEVTVGTYGANYGDDFRMRYQDYLFEVAARPRTLDLYAYDANGRILGSVTKNGVLRYATTVNGGKSDITMYALYGNDNWQITDRLRIDAGIRHEKYAFRGYGLLQGQIDLGDRTTLADDATRYFTGAVKYNPYDMSVTNWTVGGDFDLTDRIGFYGRVSREAQVPGEGIVYSGAVPVINRANQYEAGVKIDYPILSLYLTGFYTKFDPYNASFIAYNPQTGRTDQSLTFIGTAKTKGVEIDATLRPAPWFQLASAFTFSDPTIGNLFNETGASAAAVEGNQLIRQPKNYGNIRPTFTFHSGDATIATYLRWNYVGRRYVDLFNRTQLPSYNTLAAGITMSRPGWEAQIVGDNITNARGLTEGNTRTDTLSGQGSPIAIYGRPLFGRNVRLVLTKRW</sequence>
<dbReference type="Pfam" id="PF00593">
    <property type="entry name" value="TonB_dep_Rec_b-barrel"/>
    <property type="match status" value="1"/>
</dbReference>
<dbReference type="SUPFAM" id="SSF56935">
    <property type="entry name" value="Porins"/>
    <property type="match status" value="1"/>
</dbReference>
<evidence type="ECO:0000256" key="12">
    <source>
        <dbReference type="RuleBase" id="RU003357"/>
    </source>
</evidence>
<dbReference type="InterPro" id="IPR039426">
    <property type="entry name" value="TonB-dep_rcpt-like"/>
</dbReference>
<dbReference type="PANTHER" id="PTHR32552:SF89">
    <property type="entry name" value="CATECHOLATE SIDEROPHORE RECEPTOR FIU"/>
    <property type="match status" value="1"/>
</dbReference>
<dbReference type="RefSeq" id="WP_007405708.1">
    <property type="nucleotide sequence ID" value="NZ_BBJS01000001.1"/>
</dbReference>
<evidence type="ECO:0000256" key="4">
    <source>
        <dbReference type="ARBA" id="ARBA00022496"/>
    </source>
</evidence>
<keyword evidence="7" id="KW-0408">Iron</keyword>
<evidence type="ECO:0000256" key="3">
    <source>
        <dbReference type="ARBA" id="ARBA00022452"/>
    </source>
</evidence>
<feature type="domain" description="TonB-dependent receptor-like beta-barrel" evidence="13">
    <location>
        <begin position="322"/>
        <end position="805"/>
    </location>
</feature>
<accession>A0A0C9LZG5</accession>
<evidence type="ECO:0000259" key="14">
    <source>
        <dbReference type="Pfam" id="PF07715"/>
    </source>
</evidence>
<evidence type="ECO:0000256" key="2">
    <source>
        <dbReference type="ARBA" id="ARBA00022448"/>
    </source>
</evidence>
<evidence type="ECO:0000256" key="9">
    <source>
        <dbReference type="ARBA" id="ARBA00023077"/>
    </source>
</evidence>
<dbReference type="InterPro" id="IPR012910">
    <property type="entry name" value="Plug_dom"/>
</dbReference>
<comment type="caution">
    <text evidence="15">The sequence shown here is derived from an EMBL/GenBank/DDBJ whole genome shotgun (WGS) entry which is preliminary data.</text>
</comment>
<reference evidence="15 16" key="1">
    <citation type="submission" date="2014-08" db="EMBL/GenBank/DDBJ databases">
        <title>Whole genome shotgun sequence of Sphingomonas paucimobilis NBRC 13935.</title>
        <authorList>
            <person name="Hosoyama A."/>
            <person name="Hashimoto M."/>
            <person name="Hosoyama Y."/>
            <person name="Noguchi M."/>
            <person name="Uohara A."/>
            <person name="Ohji S."/>
            <person name="Katano-Makiyama Y."/>
            <person name="Ichikawa N."/>
            <person name="Kimura A."/>
            <person name="Yamazoe A."/>
            <person name="Fujita N."/>
        </authorList>
    </citation>
    <scope>NUCLEOTIDE SEQUENCE [LARGE SCALE GENOMIC DNA]</scope>
    <source>
        <strain evidence="15 16">NBRC 13935</strain>
    </source>
</reference>
<keyword evidence="5" id="KW-0812">Transmembrane</keyword>
<keyword evidence="8" id="KW-0406">Ion transport</keyword>
<evidence type="ECO:0000256" key="10">
    <source>
        <dbReference type="ARBA" id="ARBA00023136"/>
    </source>
</evidence>
<keyword evidence="3" id="KW-1134">Transmembrane beta strand</keyword>
<dbReference type="InterPro" id="IPR000531">
    <property type="entry name" value="Beta-barrel_TonB"/>
</dbReference>
<dbReference type="GeneID" id="78526836"/>
<dbReference type="GO" id="GO:0015344">
    <property type="term" value="F:siderophore uptake transmembrane transporter activity"/>
    <property type="evidence" value="ECO:0007669"/>
    <property type="project" value="TreeGrafter"/>
</dbReference>
<name>A0A0C9LZG5_SPHPI</name>
<dbReference type="Pfam" id="PF07715">
    <property type="entry name" value="Plug"/>
    <property type="match status" value="1"/>
</dbReference>
<evidence type="ECO:0000313" key="15">
    <source>
        <dbReference type="EMBL" id="GAN11990.1"/>
    </source>
</evidence>
<evidence type="ECO:0000313" key="16">
    <source>
        <dbReference type="Proteomes" id="UP000032025"/>
    </source>
</evidence>
<protein>
    <submittedName>
        <fullName evidence="15">DNA, contig: SP601</fullName>
    </submittedName>
</protein>
<proteinExistence type="inferred from homology"/>
<dbReference type="Gene3D" id="2.40.170.20">
    <property type="entry name" value="TonB-dependent receptor, beta-barrel domain"/>
    <property type="match status" value="1"/>
</dbReference>
<keyword evidence="2" id="KW-0813">Transport</keyword>
<feature type="domain" description="TonB-dependent receptor plug" evidence="14">
    <location>
        <begin position="74"/>
        <end position="181"/>
    </location>
</feature>
<evidence type="ECO:0000256" key="11">
    <source>
        <dbReference type="ARBA" id="ARBA00023237"/>
    </source>
</evidence>
<dbReference type="PANTHER" id="PTHR32552">
    <property type="entry name" value="FERRICHROME IRON RECEPTOR-RELATED"/>
    <property type="match status" value="1"/>
</dbReference>
<dbReference type="AlphaFoldDB" id="A0A0C9LZG5"/>
<evidence type="ECO:0000256" key="5">
    <source>
        <dbReference type="ARBA" id="ARBA00022692"/>
    </source>
</evidence>
<evidence type="ECO:0000256" key="8">
    <source>
        <dbReference type="ARBA" id="ARBA00023065"/>
    </source>
</evidence>
<organism evidence="15 16">
    <name type="scientific">Sphingomonas paucimobilis NBRC 13935</name>
    <dbReference type="NCBI Taxonomy" id="1219050"/>
    <lineage>
        <taxon>Bacteria</taxon>
        <taxon>Pseudomonadati</taxon>
        <taxon>Pseudomonadota</taxon>
        <taxon>Alphaproteobacteria</taxon>
        <taxon>Sphingomonadales</taxon>
        <taxon>Sphingomonadaceae</taxon>
        <taxon>Sphingomonas</taxon>
    </lineage>
</organism>
<keyword evidence="9 12" id="KW-0798">TonB box</keyword>
<dbReference type="Gene3D" id="2.170.130.10">
    <property type="entry name" value="TonB-dependent receptor, plug domain"/>
    <property type="match status" value="1"/>
</dbReference>
<keyword evidence="11" id="KW-0998">Cell outer membrane</keyword>
<keyword evidence="10 12" id="KW-0472">Membrane</keyword>
<dbReference type="EMBL" id="BBJS01000001">
    <property type="protein sequence ID" value="GAN11990.1"/>
    <property type="molecule type" value="Genomic_DNA"/>
</dbReference>
<keyword evidence="6" id="KW-0732">Signal</keyword>
<comment type="similarity">
    <text evidence="12">Belongs to the TonB-dependent receptor family.</text>
</comment>
<dbReference type="Proteomes" id="UP000032025">
    <property type="component" value="Unassembled WGS sequence"/>
</dbReference>
<comment type="subcellular location">
    <subcellularLocation>
        <location evidence="1">Cell outer membrane</location>
        <topology evidence="1">Multi-pass membrane protein</topology>
    </subcellularLocation>
</comment>
<keyword evidence="16" id="KW-1185">Reference proteome</keyword>
<keyword evidence="4" id="KW-0410">Iron transport</keyword>
<evidence type="ECO:0000256" key="6">
    <source>
        <dbReference type="ARBA" id="ARBA00022729"/>
    </source>
</evidence>